<dbReference type="Proteomes" id="UP001432027">
    <property type="component" value="Unassembled WGS sequence"/>
</dbReference>
<dbReference type="GO" id="GO:0019825">
    <property type="term" value="F:oxygen binding"/>
    <property type="evidence" value="ECO:0007669"/>
    <property type="project" value="InterPro"/>
</dbReference>
<protein>
    <recommendedName>
        <fullName evidence="3">Globin domain-containing protein</fullName>
    </recommendedName>
</protein>
<dbReference type="Pfam" id="PF00042">
    <property type="entry name" value="Globin"/>
    <property type="match status" value="1"/>
</dbReference>
<dbReference type="EMBL" id="BTSX01000006">
    <property type="protein sequence ID" value="GMT04736.1"/>
    <property type="molecule type" value="Genomic_DNA"/>
</dbReference>
<organism evidence="4 5">
    <name type="scientific">Pristionchus entomophagus</name>
    <dbReference type="NCBI Taxonomy" id="358040"/>
    <lineage>
        <taxon>Eukaryota</taxon>
        <taxon>Metazoa</taxon>
        <taxon>Ecdysozoa</taxon>
        <taxon>Nematoda</taxon>
        <taxon>Chromadorea</taxon>
        <taxon>Rhabditida</taxon>
        <taxon>Rhabditina</taxon>
        <taxon>Diplogasteromorpha</taxon>
        <taxon>Diplogasteroidea</taxon>
        <taxon>Neodiplogasteridae</taxon>
        <taxon>Pristionchus</taxon>
    </lineage>
</organism>
<keyword evidence="1" id="KW-0561">Oxygen transport</keyword>
<evidence type="ECO:0000259" key="3">
    <source>
        <dbReference type="Pfam" id="PF00042"/>
    </source>
</evidence>
<dbReference type="CDD" id="cd01040">
    <property type="entry name" value="Mb-like"/>
    <property type="match status" value="1"/>
</dbReference>
<dbReference type="GO" id="GO:0020037">
    <property type="term" value="F:heme binding"/>
    <property type="evidence" value="ECO:0007669"/>
    <property type="project" value="InterPro"/>
</dbReference>
<comment type="caution">
    <text evidence="4">The sequence shown here is derived from an EMBL/GenBank/DDBJ whole genome shotgun (WGS) entry which is preliminary data.</text>
</comment>
<comment type="similarity">
    <text evidence="1">Belongs to the globin family.</text>
</comment>
<dbReference type="SUPFAM" id="SSF46458">
    <property type="entry name" value="Globin-like"/>
    <property type="match status" value="1"/>
</dbReference>
<dbReference type="InterPro" id="IPR009050">
    <property type="entry name" value="Globin-like_sf"/>
</dbReference>
<dbReference type="InterPro" id="IPR044399">
    <property type="entry name" value="Mb-like_M"/>
</dbReference>
<evidence type="ECO:0000256" key="1">
    <source>
        <dbReference type="RuleBase" id="RU000356"/>
    </source>
</evidence>
<dbReference type="AlphaFoldDB" id="A0AAV5UCP3"/>
<dbReference type="GO" id="GO:0005344">
    <property type="term" value="F:oxygen carrier activity"/>
    <property type="evidence" value="ECO:0007669"/>
    <property type="project" value="UniProtKB-KW"/>
</dbReference>
<feature type="non-terminal residue" evidence="4">
    <location>
        <position position="1"/>
    </location>
</feature>
<feature type="domain" description="Globin" evidence="3">
    <location>
        <begin position="115"/>
        <end position="194"/>
    </location>
</feature>
<keyword evidence="5" id="KW-1185">Reference proteome</keyword>
<feature type="region of interest" description="Disordered" evidence="2">
    <location>
        <begin position="29"/>
        <end position="67"/>
    </location>
</feature>
<keyword evidence="1" id="KW-0408">Iron</keyword>
<keyword evidence="1" id="KW-0479">Metal-binding</keyword>
<reference evidence="4" key="1">
    <citation type="submission" date="2023-10" db="EMBL/GenBank/DDBJ databases">
        <title>Genome assembly of Pristionchus species.</title>
        <authorList>
            <person name="Yoshida K."/>
            <person name="Sommer R.J."/>
        </authorList>
    </citation>
    <scope>NUCLEOTIDE SEQUENCE</scope>
    <source>
        <strain evidence="4">RS0144</strain>
    </source>
</reference>
<sequence>PPSFFSSRDATIAMLRTENYLHQSHYNIHETVNRPSSPVSPSRLTPDRLSEPKPLRRTRSASPLPSKMGILSTERQTLLRRSWQRLPKQTFSDALMNDLVRKIGRNSFGDDPDSIELHRRYFMDLLSSIVDNLSEMEGTLNNWIETISRGHISTRIKPRDWDSFGESVMTVIPHYIGPGKHHKETVKSWTMLSSFLSDRLAAAARGNHSPNSPRLQVHHTLY</sequence>
<evidence type="ECO:0000313" key="4">
    <source>
        <dbReference type="EMBL" id="GMT04736.1"/>
    </source>
</evidence>
<keyword evidence="1" id="KW-0349">Heme</keyword>
<dbReference type="Gene3D" id="1.10.490.10">
    <property type="entry name" value="Globins"/>
    <property type="match status" value="1"/>
</dbReference>
<name>A0AAV5UCP3_9BILA</name>
<gene>
    <name evidence="4" type="ORF">PENTCL1PPCAC_26910</name>
</gene>
<keyword evidence="1" id="KW-0813">Transport</keyword>
<proteinExistence type="inferred from homology"/>
<dbReference type="InterPro" id="IPR000971">
    <property type="entry name" value="Globin"/>
</dbReference>
<evidence type="ECO:0000313" key="5">
    <source>
        <dbReference type="Proteomes" id="UP001432027"/>
    </source>
</evidence>
<feature type="compositionally biased region" description="Basic and acidic residues" evidence="2">
    <location>
        <begin position="45"/>
        <end position="54"/>
    </location>
</feature>
<evidence type="ECO:0000256" key="2">
    <source>
        <dbReference type="SAM" id="MobiDB-lite"/>
    </source>
</evidence>
<dbReference type="InterPro" id="IPR012292">
    <property type="entry name" value="Globin/Proto"/>
</dbReference>
<accession>A0AAV5UCP3</accession>